<evidence type="ECO:0000256" key="11">
    <source>
        <dbReference type="SAM" id="Phobius"/>
    </source>
</evidence>
<sequence>MPETRTRWRRFCDWCTKARRSLSFRVIAFSSIWAIIALLVIATVISTLFRQVSQRGFDTVLSAHLFNLIASVSASDRGELVGVPNLGDLRFSRPNSGWYWSVEPVSDTLSRPLRSASLTGPVPVPSSDEVPFDDTYQRAYLTTGPADHEIQVLEAEIVLGEGDRIARFRVMGNVSELESEISRFSRRLMSYLGLFGLGMVGINVLAILLALGPLGNIRGALAKIREGQAEKLSGPFPAEIEPLAHETNALIESNRRIIERSRTQVGNLAHSLKTPLAVVTNEARQLGGDRGRLIEGQASAMQNQIDHYLKRARAAAQQGTLAQRTQVNETLNRLLRAFRKISPETHVDQRMPEGAVIFAGEREDFEEICGNLLENAVKWSSGHIRVEVVEAGSTFLLCIEDDGPGIPEEQARQALKRGRRLDESKPGTGLGLAIVADLVEEYKGTIALERSRLGGLRAVVTLPVA</sequence>
<evidence type="ECO:0000256" key="5">
    <source>
        <dbReference type="ARBA" id="ARBA00022679"/>
    </source>
</evidence>
<dbReference type="PANTHER" id="PTHR45436:SF5">
    <property type="entry name" value="SENSOR HISTIDINE KINASE TRCS"/>
    <property type="match status" value="1"/>
</dbReference>
<dbReference type="PANTHER" id="PTHR45436">
    <property type="entry name" value="SENSOR HISTIDINE KINASE YKOH"/>
    <property type="match status" value="1"/>
</dbReference>
<dbReference type="SUPFAM" id="SSF47384">
    <property type="entry name" value="Homodimeric domain of signal transducing histidine kinase"/>
    <property type="match status" value="1"/>
</dbReference>
<dbReference type="InterPro" id="IPR005467">
    <property type="entry name" value="His_kinase_dom"/>
</dbReference>
<gene>
    <name evidence="14" type="ORF">EL18_01676</name>
</gene>
<dbReference type="InterPro" id="IPR004358">
    <property type="entry name" value="Sig_transdc_His_kin-like_C"/>
</dbReference>
<evidence type="ECO:0000256" key="6">
    <source>
        <dbReference type="ARBA" id="ARBA00022692"/>
    </source>
</evidence>
<dbReference type="Gene3D" id="3.30.565.10">
    <property type="entry name" value="Histidine kinase-like ATPase, C-terminal domain"/>
    <property type="match status" value="1"/>
</dbReference>
<comment type="caution">
    <text evidence="14">The sequence shown here is derived from an EMBL/GenBank/DDBJ whole genome shotgun (WGS) entry which is preliminary data.</text>
</comment>
<evidence type="ECO:0000256" key="3">
    <source>
        <dbReference type="ARBA" id="ARBA00012438"/>
    </source>
</evidence>
<feature type="domain" description="HAMP" evidence="13">
    <location>
        <begin position="208"/>
        <end position="259"/>
    </location>
</feature>
<evidence type="ECO:0000256" key="7">
    <source>
        <dbReference type="ARBA" id="ARBA00022777"/>
    </source>
</evidence>
<dbReference type="Pfam" id="PF02518">
    <property type="entry name" value="HATPase_c"/>
    <property type="match status" value="1"/>
</dbReference>
<dbReference type="STRING" id="472175.EL18_01676"/>
<dbReference type="AlphaFoldDB" id="A0A084UCF2"/>
<keyword evidence="8 11" id="KW-1133">Transmembrane helix</keyword>
<keyword evidence="15" id="KW-1185">Reference proteome</keyword>
<keyword evidence="9" id="KW-0902">Two-component regulatory system</keyword>
<comment type="subcellular location">
    <subcellularLocation>
        <location evidence="2">Membrane</location>
    </subcellularLocation>
</comment>
<dbReference type="InterPro" id="IPR003660">
    <property type="entry name" value="HAMP_dom"/>
</dbReference>
<evidence type="ECO:0000259" key="12">
    <source>
        <dbReference type="PROSITE" id="PS50109"/>
    </source>
</evidence>
<evidence type="ECO:0000256" key="10">
    <source>
        <dbReference type="ARBA" id="ARBA00023136"/>
    </source>
</evidence>
<feature type="transmembrane region" description="Helical" evidence="11">
    <location>
        <begin position="26"/>
        <end position="49"/>
    </location>
</feature>
<dbReference type="RefSeq" id="WP_036481696.1">
    <property type="nucleotide sequence ID" value="NZ_JMQM01000001.1"/>
</dbReference>
<dbReference type="PROSITE" id="PS50109">
    <property type="entry name" value="HIS_KIN"/>
    <property type="match status" value="1"/>
</dbReference>
<evidence type="ECO:0000313" key="14">
    <source>
        <dbReference type="EMBL" id="KFB10638.1"/>
    </source>
</evidence>
<dbReference type="PRINTS" id="PR00344">
    <property type="entry name" value="BCTRLSENSOR"/>
</dbReference>
<evidence type="ECO:0000256" key="8">
    <source>
        <dbReference type="ARBA" id="ARBA00022989"/>
    </source>
</evidence>
<organism evidence="14 15">
    <name type="scientific">Nitratireductor basaltis</name>
    <dbReference type="NCBI Taxonomy" id="472175"/>
    <lineage>
        <taxon>Bacteria</taxon>
        <taxon>Pseudomonadati</taxon>
        <taxon>Pseudomonadota</taxon>
        <taxon>Alphaproteobacteria</taxon>
        <taxon>Hyphomicrobiales</taxon>
        <taxon>Phyllobacteriaceae</taxon>
        <taxon>Nitratireductor</taxon>
    </lineage>
</organism>
<dbReference type="InterPro" id="IPR036097">
    <property type="entry name" value="HisK_dim/P_sf"/>
</dbReference>
<comment type="catalytic activity">
    <reaction evidence="1">
        <text>ATP + protein L-histidine = ADP + protein N-phospho-L-histidine.</text>
        <dbReference type="EC" id="2.7.13.3"/>
    </reaction>
</comment>
<feature type="domain" description="Histidine kinase" evidence="12">
    <location>
        <begin position="267"/>
        <end position="465"/>
    </location>
</feature>
<evidence type="ECO:0000256" key="4">
    <source>
        <dbReference type="ARBA" id="ARBA00022553"/>
    </source>
</evidence>
<evidence type="ECO:0000256" key="9">
    <source>
        <dbReference type="ARBA" id="ARBA00023012"/>
    </source>
</evidence>
<keyword evidence="5" id="KW-0808">Transferase</keyword>
<protein>
    <recommendedName>
        <fullName evidence="3">histidine kinase</fullName>
        <ecNumber evidence="3">2.7.13.3</ecNumber>
    </recommendedName>
</protein>
<keyword evidence="6 11" id="KW-0812">Transmembrane</keyword>
<dbReference type="GO" id="GO:0005886">
    <property type="term" value="C:plasma membrane"/>
    <property type="evidence" value="ECO:0007669"/>
    <property type="project" value="TreeGrafter"/>
</dbReference>
<dbReference type="SMART" id="SM00387">
    <property type="entry name" value="HATPase_c"/>
    <property type="match status" value="1"/>
</dbReference>
<evidence type="ECO:0000256" key="1">
    <source>
        <dbReference type="ARBA" id="ARBA00000085"/>
    </source>
</evidence>
<dbReference type="InterPro" id="IPR036890">
    <property type="entry name" value="HATPase_C_sf"/>
</dbReference>
<dbReference type="eggNOG" id="COG0642">
    <property type="taxonomic scope" value="Bacteria"/>
</dbReference>
<dbReference type="InterPro" id="IPR003594">
    <property type="entry name" value="HATPase_dom"/>
</dbReference>
<evidence type="ECO:0000313" key="15">
    <source>
        <dbReference type="Proteomes" id="UP000053675"/>
    </source>
</evidence>
<dbReference type="PATRIC" id="fig|472175.3.peg.1683"/>
<dbReference type="OrthoDB" id="9809567at2"/>
<proteinExistence type="predicted"/>
<dbReference type="Proteomes" id="UP000053675">
    <property type="component" value="Unassembled WGS sequence"/>
</dbReference>
<dbReference type="PROSITE" id="PS50885">
    <property type="entry name" value="HAMP"/>
    <property type="match status" value="1"/>
</dbReference>
<keyword evidence="10 11" id="KW-0472">Membrane</keyword>
<feature type="transmembrane region" description="Helical" evidence="11">
    <location>
        <begin position="191"/>
        <end position="211"/>
    </location>
</feature>
<evidence type="ECO:0000259" key="13">
    <source>
        <dbReference type="PROSITE" id="PS50885"/>
    </source>
</evidence>
<name>A0A084UCF2_9HYPH</name>
<dbReference type="SUPFAM" id="SSF55874">
    <property type="entry name" value="ATPase domain of HSP90 chaperone/DNA topoisomerase II/histidine kinase"/>
    <property type="match status" value="1"/>
</dbReference>
<accession>A0A084UCF2</accession>
<dbReference type="InterPro" id="IPR050428">
    <property type="entry name" value="TCS_sensor_his_kinase"/>
</dbReference>
<dbReference type="GO" id="GO:0000155">
    <property type="term" value="F:phosphorelay sensor kinase activity"/>
    <property type="evidence" value="ECO:0007669"/>
    <property type="project" value="InterPro"/>
</dbReference>
<dbReference type="EMBL" id="JMQM01000001">
    <property type="protein sequence ID" value="KFB10638.1"/>
    <property type="molecule type" value="Genomic_DNA"/>
</dbReference>
<evidence type="ECO:0000256" key="2">
    <source>
        <dbReference type="ARBA" id="ARBA00004370"/>
    </source>
</evidence>
<reference evidence="14 15" key="1">
    <citation type="submission" date="2014-05" db="EMBL/GenBank/DDBJ databases">
        <title>Draft Genome Sequence of Nitratireductor basaltis Strain UMTGB225, A Marine Bacterium Isolated from Green Barrel Tunicate.</title>
        <authorList>
            <person name="Gan H.Y."/>
        </authorList>
    </citation>
    <scope>NUCLEOTIDE SEQUENCE [LARGE SCALE GENOMIC DNA]</scope>
    <source>
        <strain evidence="14 15">UMTGB225</strain>
    </source>
</reference>
<keyword evidence="4" id="KW-0597">Phosphoprotein</keyword>
<keyword evidence="7 14" id="KW-0418">Kinase</keyword>
<dbReference type="EC" id="2.7.13.3" evidence="3"/>